<evidence type="ECO:0000313" key="6">
    <source>
        <dbReference type="Proteomes" id="UP000266841"/>
    </source>
</evidence>
<dbReference type="AlphaFoldDB" id="K0RYW9"/>
<gene>
    <name evidence="5" type="ORF">THAOC_26403</name>
</gene>
<dbReference type="Gene3D" id="1.25.40.10">
    <property type="entry name" value="Tetratricopeptide repeat domain"/>
    <property type="match status" value="4"/>
</dbReference>
<protein>
    <recommendedName>
        <fullName evidence="7">MalT-like TPR region domain-containing protein</fullName>
    </recommendedName>
</protein>
<evidence type="ECO:0000256" key="2">
    <source>
        <dbReference type="ARBA" id="ARBA00022803"/>
    </source>
</evidence>
<dbReference type="SUPFAM" id="SSF48452">
    <property type="entry name" value="TPR-like"/>
    <property type="match status" value="2"/>
</dbReference>
<sequence length="655" mass="73816">MRWECVQRARSREQIEREVCRRRVARRVVAGTTDQIDRDIDGAVSERNSEEGGGEQEREREGYRPCRSRRKDQRESPISPGKVTMPTANRKGGETRDVFTSRKGGLLRGFSRKQPIQSASIAAAHRVDAASPREGSQGHEGRDPPTPPSQPLTGNVPERDVSLFLDKGNELFAQGNFDEALRLYYEALLRLNKSNITVETDRGPKPMTRGERKFRTARCLVNIGVVHIRQGNSVDAHSALELSSSQSKLVDRESDFYRNACEVLADSLENRGLVYFKEHEWEESQELYAEALKARRLCITLIDQKQKKLSRKISRSKEQTRKCQEEKESCQLDLANTLYYMALLLEKGENIDEALTYCEEAVSLRKAVIPELSNDASGANVFALIGRLYCHESVCRYSDALPFYHEIHSRKCERFGRDTLGVVPTMNMIAFIHNKNGNYGKAIAISDHCLRIVTNGRGLNKETCAAYTNKGDGCVGMEDFETAILSYEAGLEIQLKYVAQDDFANVPLLQKLGNCYSDVMDYEKAIKAQERVIELKLRHRGTEPSQDLAASYSILGDYHNGHKEPTAAIKCHTRALRIYKHFGAKDYAAKEHNRIAGILKSNGQSSQAMEHYVASLYCSREARLPSTDPIVADTIRNVAAYDNQGVEEAVYKLTE</sequence>
<proteinExistence type="predicted"/>
<feature type="compositionally biased region" description="Basic and acidic residues" evidence="4">
    <location>
        <begin position="91"/>
        <end position="100"/>
    </location>
</feature>
<reference evidence="5 6" key="1">
    <citation type="journal article" date="2012" name="Genome Biol.">
        <title>Genome and low-iron response of an oceanic diatom adapted to chronic iron limitation.</title>
        <authorList>
            <person name="Lommer M."/>
            <person name="Specht M."/>
            <person name="Roy A.S."/>
            <person name="Kraemer L."/>
            <person name="Andreson R."/>
            <person name="Gutowska M.A."/>
            <person name="Wolf J."/>
            <person name="Bergner S.V."/>
            <person name="Schilhabel M.B."/>
            <person name="Klostermeier U.C."/>
            <person name="Beiko R.G."/>
            <person name="Rosenstiel P."/>
            <person name="Hippler M."/>
            <person name="Laroche J."/>
        </authorList>
    </citation>
    <scope>NUCLEOTIDE SEQUENCE [LARGE SCALE GENOMIC DNA]</scope>
    <source>
        <strain evidence="5 6">CCMP1005</strain>
    </source>
</reference>
<dbReference type="Pfam" id="PF13424">
    <property type="entry name" value="TPR_12"/>
    <property type="match status" value="1"/>
</dbReference>
<evidence type="ECO:0000256" key="3">
    <source>
        <dbReference type="PROSITE-ProRule" id="PRU00339"/>
    </source>
</evidence>
<keyword evidence="6" id="KW-1185">Reference proteome</keyword>
<keyword evidence="2 3" id="KW-0802">TPR repeat</keyword>
<organism evidence="5 6">
    <name type="scientific">Thalassiosira oceanica</name>
    <name type="common">Marine diatom</name>
    <dbReference type="NCBI Taxonomy" id="159749"/>
    <lineage>
        <taxon>Eukaryota</taxon>
        <taxon>Sar</taxon>
        <taxon>Stramenopiles</taxon>
        <taxon>Ochrophyta</taxon>
        <taxon>Bacillariophyta</taxon>
        <taxon>Coscinodiscophyceae</taxon>
        <taxon>Thalassiosirophycidae</taxon>
        <taxon>Thalassiosirales</taxon>
        <taxon>Thalassiosiraceae</taxon>
        <taxon>Thalassiosira</taxon>
    </lineage>
</organism>
<accession>K0RYW9</accession>
<evidence type="ECO:0000256" key="4">
    <source>
        <dbReference type="SAM" id="MobiDB-lite"/>
    </source>
</evidence>
<keyword evidence="1" id="KW-0677">Repeat</keyword>
<dbReference type="InterPro" id="IPR019734">
    <property type="entry name" value="TPR_rpt"/>
</dbReference>
<dbReference type="eggNOG" id="ENOG502T6M5">
    <property type="taxonomic scope" value="Eukaryota"/>
</dbReference>
<feature type="repeat" description="TPR" evidence="3">
    <location>
        <begin position="506"/>
        <end position="539"/>
    </location>
</feature>
<dbReference type="SMART" id="SM00028">
    <property type="entry name" value="TPR"/>
    <property type="match status" value="8"/>
</dbReference>
<feature type="compositionally biased region" description="Basic and acidic residues" evidence="4">
    <location>
        <begin position="47"/>
        <end position="64"/>
    </location>
</feature>
<dbReference type="InterPro" id="IPR011990">
    <property type="entry name" value="TPR-like_helical_dom_sf"/>
</dbReference>
<evidence type="ECO:0008006" key="7">
    <source>
        <dbReference type="Google" id="ProtNLM"/>
    </source>
</evidence>
<dbReference type="Proteomes" id="UP000266841">
    <property type="component" value="Unassembled WGS sequence"/>
</dbReference>
<dbReference type="PROSITE" id="PS50005">
    <property type="entry name" value="TPR"/>
    <property type="match status" value="1"/>
</dbReference>
<name>K0RYW9_THAOC</name>
<comment type="caution">
    <text evidence="5">The sequence shown here is derived from an EMBL/GenBank/DDBJ whole genome shotgun (WGS) entry which is preliminary data.</text>
</comment>
<dbReference type="Pfam" id="PF13181">
    <property type="entry name" value="TPR_8"/>
    <property type="match status" value="1"/>
</dbReference>
<dbReference type="Pfam" id="PF13374">
    <property type="entry name" value="TPR_10"/>
    <property type="match status" value="1"/>
</dbReference>
<dbReference type="OrthoDB" id="38368at2759"/>
<dbReference type="PANTHER" id="PTHR45641:SF19">
    <property type="entry name" value="NEPHROCYSTIN-3"/>
    <property type="match status" value="1"/>
</dbReference>
<evidence type="ECO:0000313" key="5">
    <source>
        <dbReference type="EMBL" id="EJK54046.1"/>
    </source>
</evidence>
<dbReference type="PANTHER" id="PTHR45641">
    <property type="entry name" value="TETRATRICOPEPTIDE REPEAT PROTEIN (AFU_ORTHOLOGUE AFUA_6G03870)"/>
    <property type="match status" value="1"/>
</dbReference>
<dbReference type="EMBL" id="AGNL01036475">
    <property type="protein sequence ID" value="EJK54046.1"/>
    <property type="molecule type" value="Genomic_DNA"/>
</dbReference>
<dbReference type="OMA" id="HEWEESQ"/>
<feature type="region of interest" description="Disordered" evidence="4">
    <location>
        <begin position="27"/>
        <end position="157"/>
    </location>
</feature>
<evidence type="ECO:0000256" key="1">
    <source>
        <dbReference type="ARBA" id="ARBA00022737"/>
    </source>
</evidence>